<evidence type="ECO:0000256" key="1">
    <source>
        <dbReference type="SAM" id="MobiDB-lite"/>
    </source>
</evidence>
<comment type="caution">
    <text evidence="2">The sequence shown here is derived from an EMBL/GenBank/DDBJ whole genome shotgun (WGS) entry which is preliminary data.</text>
</comment>
<feature type="region of interest" description="Disordered" evidence="1">
    <location>
        <begin position="1"/>
        <end position="36"/>
    </location>
</feature>
<reference evidence="2 3" key="1">
    <citation type="journal article" date="2018" name="Genome Biol. Evol.">
        <title>Multiple Roots of Fruiting Body Formation in Amoebozoa.</title>
        <authorList>
            <person name="Hillmann F."/>
            <person name="Forbes G."/>
            <person name="Novohradska S."/>
            <person name="Ferling I."/>
            <person name="Riege K."/>
            <person name="Groth M."/>
            <person name="Westermann M."/>
            <person name="Marz M."/>
            <person name="Spaller T."/>
            <person name="Winckler T."/>
            <person name="Schaap P."/>
            <person name="Glockner G."/>
        </authorList>
    </citation>
    <scope>NUCLEOTIDE SEQUENCE [LARGE SCALE GENOMIC DNA]</scope>
    <source>
        <strain evidence="2 3">Jena</strain>
    </source>
</reference>
<protein>
    <submittedName>
        <fullName evidence="2">Uncharacterized protein</fullName>
    </submittedName>
</protein>
<sequence length="118" mass="13151">MKSLLGSPKATDGALTETEGQSPPLPFQGEECRSPVKQTTQDEAFNLSRAPFIVEHVPHYSHPCVQPNFPLTLWCPPAVVTDVPIKVDTHSYHGDFYTAYSGQAQYDWNLLQIINHSL</sequence>
<dbReference type="EMBL" id="MDYQ01000021">
    <property type="protein sequence ID" value="PRP87260.1"/>
    <property type="molecule type" value="Genomic_DNA"/>
</dbReference>
<name>A0A2P6NTK8_9EUKA</name>
<evidence type="ECO:0000313" key="2">
    <source>
        <dbReference type="EMBL" id="PRP87260.1"/>
    </source>
</evidence>
<keyword evidence="3" id="KW-1185">Reference proteome</keyword>
<dbReference type="Proteomes" id="UP000241769">
    <property type="component" value="Unassembled WGS sequence"/>
</dbReference>
<organism evidence="2 3">
    <name type="scientific">Planoprotostelium fungivorum</name>
    <dbReference type="NCBI Taxonomy" id="1890364"/>
    <lineage>
        <taxon>Eukaryota</taxon>
        <taxon>Amoebozoa</taxon>
        <taxon>Evosea</taxon>
        <taxon>Variosea</taxon>
        <taxon>Cavosteliida</taxon>
        <taxon>Cavosteliaceae</taxon>
        <taxon>Planoprotostelium</taxon>
    </lineage>
</organism>
<evidence type="ECO:0000313" key="3">
    <source>
        <dbReference type="Proteomes" id="UP000241769"/>
    </source>
</evidence>
<proteinExistence type="predicted"/>
<dbReference type="InParanoid" id="A0A2P6NTK8"/>
<dbReference type="AlphaFoldDB" id="A0A2P6NTK8"/>
<gene>
    <name evidence="2" type="ORF">PROFUN_01522</name>
</gene>
<accession>A0A2P6NTK8</accession>